<protein>
    <submittedName>
        <fullName evidence="2">Heat shock protein HslJ</fullName>
    </submittedName>
</protein>
<dbReference type="Pfam" id="PF03724">
    <property type="entry name" value="META"/>
    <property type="match status" value="1"/>
</dbReference>
<dbReference type="PANTHER" id="PTHR35535:SF1">
    <property type="entry name" value="HEAT SHOCK PROTEIN HSLJ"/>
    <property type="match status" value="1"/>
</dbReference>
<name>A0A1I1DZ82_9GAMM</name>
<feature type="domain" description="DUF306" evidence="1">
    <location>
        <begin position="39"/>
        <end position="154"/>
    </location>
</feature>
<evidence type="ECO:0000313" key="2">
    <source>
        <dbReference type="EMBL" id="SFB80369.1"/>
    </source>
</evidence>
<evidence type="ECO:0000259" key="1">
    <source>
        <dbReference type="Pfam" id="PF03724"/>
    </source>
</evidence>
<sequence>MNMINKLQIHLFIIFIMSYLLACQSTQISYLNNKHKSNAPLTNTYWKLLKVNTIKIKITEDKREAYIQLKHDGNFKGYARCNIFNGQYTVKSNYNAQYHDLQNELYFNNVSTAKLRCIEGMKQENTILAMMDQIHHYKISGDNLLFYNKENKNIAHLIAVYF</sequence>
<dbReference type="PANTHER" id="PTHR35535">
    <property type="entry name" value="HEAT SHOCK PROTEIN HSLJ"/>
    <property type="match status" value="1"/>
</dbReference>
<keyword evidence="2" id="KW-0346">Stress response</keyword>
<dbReference type="STRING" id="1123010.SAMN02745724_00140"/>
<dbReference type="InterPro" id="IPR038670">
    <property type="entry name" value="HslJ-like_sf"/>
</dbReference>
<dbReference type="Proteomes" id="UP000198862">
    <property type="component" value="Unassembled WGS sequence"/>
</dbReference>
<gene>
    <name evidence="2" type="ORF">SAMN02745724_00140</name>
</gene>
<dbReference type="RefSeq" id="WP_177207904.1">
    <property type="nucleotide sequence ID" value="NZ_FOLO01000001.1"/>
</dbReference>
<organism evidence="2 3">
    <name type="scientific">Pseudoalteromonas denitrificans DSM 6059</name>
    <dbReference type="NCBI Taxonomy" id="1123010"/>
    <lineage>
        <taxon>Bacteria</taxon>
        <taxon>Pseudomonadati</taxon>
        <taxon>Pseudomonadota</taxon>
        <taxon>Gammaproteobacteria</taxon>
        <taxon>Alteromonadales</taxon>
        <taxon>Pseudoalteromonadaceae</taxon>
        <taxon>Pseudoalteromonas</taxon>
    </lineage>
</organism>
<dbReference type="InterPro" id="IPR053147">
    <property type="entry name" value="Hsp_HslJ-like"/>
</dbReference>
<accession>A0A1I1DZ82</accession>
<reference evidence="2 3" key="1">
    <citation type="submission" date="2016-10" db="EMBL/GenBank/DDBJ databases">
        <authorList>
            <person name="de Groot N.N."/>
        </authorList>
    </citation>
    <scope>NUCLEOTIDE SEQUENCE [LARGE SCALE GENOMIC DNA]</scope>
    <source>
        <strain evidence="2 3">DSM 6059</strain>
    </source>
</reference>
<dbReference type="InterPro" id="IPR005184">
    <property type="entry name" value="DUF306_Meta_HslJ"/>
</dbReference>
<dbReference type="Gene3D" id="2.40.128.270">
    <property type="match status" value="1"/>
</dbReference>
<dbReference type="EMBL" id="FOLO01000001">
    <property type="protein sequence ID" value="SFB80369.1"/>
    <property type="molecule type" value="Genomic_DNA"/>
</dbReference>
<keyword evidence="3" id="KW-1185">Reference proteome</keyword>
<proteinExistence type="predicted"/>
<evidence type="ECO:0000313" key="3">
    <source>
        <dbReference type="Proteomes" id="UP000198862"/>
    </source>
</evidence>
<dbReference type="AlphaFoldDB" id="A0A1I1DZ82"/>